<keyword evidence="3" id="KW-1185">Reference proteome</keyword>
<dbReference type="Proteomes" id="UP000232455">
    <property type="component" value="Unassembled WGS sequence"/>
</dbReference>
<evidence type="ECO:0000313" key="2">
    <source>
        <dbReference type="EMBL" id="PKA72877.1"/>
    </source>
</evidence>
<feature type="coiled-coil region" evidence="1">
    <location>
        <begin position="100"/>
        <end position="127"/>
    </location>
</feature>
<name>A0ABX4Q7W1_9PSED</name>
<protein>
    <submittedName>
        <fullName evidence="2">Uncharacterized protein</fullName>
    </submittedName>
</protein>
<dbReference type="RefSeq" id="WP_100848138.1">
    <property type="nucleotide sequence ID" value="NZ_PHHE01000001.1"/>
</dbReference>
<gene>
    <name evidence="2" type="ORF">ATI02_5978</name>
</gene>
<evidence type="ECO:0000313" key="3">
    <source>
        <dbReference type="Proteomes" id="UP000232455"/>
    </source>
</evidence>
<keyword evidence="1" id="KW-0175">Coiled coil</keyword>
<proteinExistence type="predicted"/>
<dbReference type="EMBL" id="PHHE01000001">
    <property type="protein sequence ID" value="PKA72877.1"/>
    <property type="molecule type" value="Genomic_DNA"/>
</dbReference>
<evidence type="ECO:0000256" key="1">
    <source>
        <dbReference type="SAM" id="Coils"/>
    </source>
</evidence>
<organism evidence="2 3">
    <name type="scientific">Pseudomonas baetica</name>
    <dbReference type="NCBI Taxonomy" id="674054"/>
    <lineage>
        <taxon>Bacteria</taxon>
        <taxon>Pseudomonadati</taxon>
        <taxon>Pseudomonadota</taxon>
        <taxon>Gammaproteobacteria</taxon>
        <taxon>Pseudomonadales</taxon>
        <taxon>Pseudomonadaceae</taxon>
        <taxon>Pseudomonas</taxon>
    </lineage>
</organism>
<accession>A0ABX4Q7W1</accession>
<reference evidence="2 3" key="1">
    <citation type="submission" date="2017-11" db="EMBL/GenBank/DDBJ databases">
        <title>Genome sequencing of a diverse group of Pseudomonas species.</title>
        <authorList>
            <person name="Loper J."/>
        </authorList>
    </citation>
    <scope>NUCLEOTIDE SEQUENCE [LARGE SCALE GENOMIC DNA]</scope>
    <source>
        <strain evidence="2 3">LMG 25716</strain>
    </source>
</reference>
<comment type="caution">
    <text evidence="2">The sequence shown here is derived from an EMBL/GenBank/DDBJ whole genome shotgun (WGS) entry which is preliminary data.</text>
</comment>
<sequence>MCTDSQQAVITRLIADVPSRQHHIIMDLVLRNQIKSAEAVAEEFSKIAALQASAMQAFQIAQEETQQAVEHHAQASRNFVVARADIVKLQEALAVSQHDYQRLSEMNAAFQERVIQMETNAIQMEAEREELYGFLAAASDALDAAEVAATLAVTLVEAA</sequence>